<feature type="region of interest" description="Disordered" evidence="1">
    <location>
        <begin position="1"/>
        <end position="21"/>
    </location>
</feature>
<evidence type="ECO:0000313" key="2">
    <source>
        <dbReference type="EMBL" id="RYR32754.1"/>
    </source>
</evidence>
<dbReference type="Proteomes" id="UP000289738">
    <property type="component" value="Chromosome A10"/>
</dbReference>
<reference evidence="2 3" key="1">
    <citation type="submission" date="2019-01" db="EMBL/GenBank/DDBJ databases">
        <title>Sequencing of cultivated peanut Arachis hypogaea provides insights into genome evolution and oil improvement.</title>
        <authorList>
            <person name="Chen X."/>
        </authorList>
    </citation>
    <scope>NUCLEOTIDE SEQUENCE [LARGE SCALE GENOMIC DNA]</scope>
    <source>
        <strain evidence="3">cv. Fuhuasheng</strain>
        <tissue evidence="2">Leaves</tissue>
    </source>
</reference>
<sequence>MQASPYSSRKQDDSEFNNAKPRRYSASYIRNIREDITTTTTRSFRSNTTISSTASSPGYSFKDEIDPSTYSFNTALKALQTRYCRSSWECLSPDGFALNSKWSEAEKYICNPISGEVPMECLSAKSLSGRSFRKPSSTINTTIRVVSDPLVYSSTHIQTKPSIYSNIQEEEDDDDVALQFPNPEIEKEEMTIETDGTQNTPPYLSTSSGNSALTSCILERSTKPYYEDSPNSIVITKSKEEVEMQGKETWEAIKESERRKNEYMKRDMQLCRRSGCFSWMKHNKRHRENNERRRKNTTSFLHFKGC</sequence>
<proteinExistence type="predicted"/>
<gene>
    <name evidence="2" type="ORF">Ahy_A10g047280</name>
</gene>
<evidence type="ECO:0000256" key="1">
    <source>
        <dbReference type="SAM" id="MobiDB-lite"/>
    </source>
</evidence>
<accession>A0A445B244</accession>
<dbReference type="PANTHER" id="PTHR36748">
    <property type="entry name" value="MENTAL RETARDATION GTPASE ACTIVATING PROTEIN"/>
    <property type="match status" value="1"/>
</dbReference>
<dbReference type="EMBL" id="SDMP01000010">
    <property type="protein sequence ID" value="RYR32754.1"/>
    <property type="molecule type" value="Genomic_DNA"/>
</dbReference>
<organism evidence="2 3">
    <name type="scientific">Arachis hypogaea</name>
    <name type="common">Peanut</name>
    <dbReference type="NCBI Taxonomy" id="3818"/>
    <lineage>
        <taxon>Eukaryota</taxon>
        <taxon>Viridiplantae</taxon>
        <taxon>Streptophyta</taxon>
        <taxon>Embryophyta</taxon>
        <taxon>Tracheophyta</taxon>
        <taxon>Spermatophyta</taxon>
        <taxon>Magnoliopsida</taxon>
        <taxon>eudicotyledons</taxon>
        <taxon>Gunneridae</taxon>
        <taxon>Pentapetalae</taxon>
        <taxon>rosids</taxon>
        <taxon>fabids</taxon>
        <taxon>Fabales</taxon>
        <taxon>Fabaceae</taxon>
        <taxon>Papilionoideae</taxon>
        <taxon>50 kb inversion clade</taxon>
        <taxon>dalbergioids sensu lato</taxon>
        <taxon>Dalbergieae</taxon>
        <taxon>Pterocarpus clade</taxon>
        <taxon>Arachis</taxon>
    </lineage>
</organism>
<dbReference type="PANTHER" id="PTHR36748:SF6">
    <property type="entry name" value="FAMILY TRANSCRIPTIONAL REGULATOR, PUTATIVE-RELATED"/>
    <property type="match status" value="1"/>
</dbReference>
<protein>
    <submittedName>
        <fullName evidence="2">Uncharacterized protein</fullName>
    </submittedName>
</protein>
<name>A0A445B244_ARAHY</name>
<keyword evidence="3" id="KW-1185">Reference proteome</keyword>
<evidence type="ECO:0000313" key="3">
    <source>
        <dbReference type="Proteomes" id="UP000289738"/>
    </source>
</evidence>
<comment type="caution">
    <text evidence="2">The sequence shown here is derived from an EMBL/GenBank/DDBJ whole genome shotgun (WGS) entry which is preliminary data.</text>
</comment>
<dbReference type="OrthoDB" id="1910697at2759"/>
<dbReference type="AlphaFoldDB" id="A0A445B244"/>